<keyword evidence="2" id="KW-1185">Reference proteome</keyword>
<organism evidence="1 2">
    <name type="scientific">Solanum commersonii</name>
    <name type="common">Commerson's wild potato</name>
    <name type="synonym">Commerson's nightshade</name>
    <dbReference type="NCBI Taxonomy" id="4109"/>
    <lineage>
        <taxon>Eukaryota</taxon>
        <taxon>Viridiplantae</taxon>
        <taxon>Streptophyta</taxon>
        <taxon>Embryophyta</taxon>
        <taxon>Tracheophyta</taxon>
        <taxon>Spermatophyta</taxon>
        <taxon>Magnoliopsida</taxon>
        <taxon>eudicotyledons</taxon>
        <taxon>Gunneridae</taxon>
        <taxon>Pentapetalae</taxon>
        <taxon>asterids</taxon>
        <taxon>lamiids</taxon>
        <taxon>Solanales</taxon>
        <taxon>Solanaceae</taxon>
        <taxon>Solanoideae</taxon>
        <taxon>Solaneae</taxon>
        <taxon>Solanum</taxon>
    </lineage>
</organism>
<sequence length="106" mass="12367">MDIEIVDDDVLGLTIIFEVESLCSRREIELYPKGKDIIVESKNMKYSVKPWSVLLYILIKMTKEEKYLELNLQDIHLADKQEEAMLMSNLDRDPVTDQCGSERDND</sequence>
<dbReference type="OrthoDB" id="1733113at2759"/>
<dbReference type="Proteomes" id="UP000824120">
    <property type="component" value="Chromosome 2"/>
</dbReference>
<name>A0A9J6A5X0_SOLCO</name>
<evidence type="ECO:0000313" key="1">
    <source>
        <dbReference type="EMBL" id="KAG5619691.1"/>
    </source>
</evidence>
<evidence type="ECO:0000313" key="2">
    <source>
        <dbReference type="Proteomes" id="UP000824120"/>
    </source>
</evidence>
<gene>
    <name evidence="1" type="ORF">H5410_004909</name>
</gene>
<reference evidence="1 2" key="1">
    <citation type="submission" date="2020-09" db="EMBL/GenBank/DDBJ databases">
        <title>De no assembly of potato wild relative species, Solanum commersonii.</title>
        <authorList>
            <person name="Cho K."/>
        </authorList>
    </citation>
    <scope>NUCLEOTIDE SEQUENCE [LARGE SCALE GENOMIC DNA]</scope>
    <source>
        <strain evidence="1">LZ3.2</strain>
        <tissue evidence="1">Leaf</tissue>
    </source>
</reference>
<comment type="caution">
    <text evidence="1">The sequence shown here is derived from an EMBL/GenBank/DDBJ whole genome shotgun (WGS) entry which is preliminary data.</text>
</comment>
<protein>
    <submittedName>
        <fullName evidence="1">Uncharacterized protein</fullName>
    </submittedName>
</protein>
<dbReference type="EMBL" id="JACXVP010000002">
    <property type="protein sequence ID" value="KAG5619691.1"/>
    <property type="molecule type" value="Genomic_DNA"/>
</dbReference>
<accession>A0A9J6A5X0</accession>
<dbReference type="AlphaFoldDB" id="A0A9J6A5X0"/>
<proteinExistence type="predicted"/>